<accession>A0ABV6ZXC0</accession>
<dbReference type="Proteomes" id="UP001595379">
    <property type="component" value="Unassembled WGS sequence"/>
</dbReference>
<dbReference type="RefSeq" id="WP_343164454.1">
    <property type="nucleotide sequence ID" value="NZ_JBHRSV010000016.1"/>
</dbReference>
<evidence type="ECO:0000313" key="1">
    <source>
        <dbReference type="EMBL" id="MFC2926136.1"/>
    </source>
</evidence>
<evidence type="ECO:0000313" key="2">
    <source>
        <dbReference type="Proteomes" id="UP001595379"/>
    </source>
</evidence>
<sequence>MIGAALFLAVTPLPDVGELLDCARDNRVTLVASADPVEGAAFKSVRFLDAYGFLAELVAAQSGDYLLIVWPDGSDLSALARQVDSTGMARRVLIAAASEAEAMTVRETAPEAGLLMTAITDHYEVLSSELNQNAMAAWFEYFPDAHMEYFLGGQWIETVIPDFPFAETMSAEDFALVRQQHIEILITDQPEAAVAVLGRAGDHCPAGGE</sequence>
<proteinExistence type="predicted"/>
<comment type="caution">
    <text evidence="1">The sequence shown here is derived from an EMBL/GenBank/DDBJ whole genome shotgun (WGS) entry which is preliminary data.</text>
</comment>
<organism evidence="1 2">
    <name type="scientific">Hyphobacterium vulgare</name>
    <dbReference type="NCBI Taxonomy" id="1736751"/>
    <lineage>
        <taxon>Bacteria</taxon>
        <taxon>Pseudomonadati</taxon>
        <taxon>Pseudomonadota</taxon>
        <taxon>Alphaproteobacteria</taxon>
        <taxon>Maricaulales</taxon>
        <taxon>Maricaulaceae</taxon>
        <taxon>Hyphobacterium</taxon>
    </lineage>
</organism>
<keyword evidence="2" id="KW-1185">Reference proteome</keyword>
<reference evidence="2" key="1">
    <citation type="journal article" date="2019" name="Int. J. Syst. Evol. Microbiol.">
        <title>The Global Catalogue of Microorganisms (GCM) 10K type strain sequencing project: providing services to taxonomists for standard genome sequencing and annotation.</title>
        <authorList>
            <consortium name="The Broad Institute Genomics Platform"/>
            <consortium name="The Broad Institute Genome Sequencing Center for Infectious Disease"/>
            <person name="Wu L."/>
            <person name="Ma J."/>
        </authorList>
    </citation>
    <scope>NUCLEOTIDE SEQUENCE [LARGE SCALE GENOMIC DNA]</scope>
    <source>
        <strain evidence="2">KCTC 52487</strain>
    </source>
</reference>
<name>A0ABV6ZXC0_9PROT</name>
<protein>
    <recommendedName>
        <fullName evidence="3">DUF4123 domain-containing protein</fullName>
    </recommendedName>
</protein>
<gene>
    <name evidence="1" type="ORF">ACFOOR_08455</name>
</gene>
<dbReference type="EMBL" id="JBHRSV010000016">
    <property type="protein sequence ID" value="MFC2926136.1"/>
    <property type="molecule type" value="Genomic_DNA"/>
</dbReference>
<evidence type="ECO:0008006" key="3">
    <source>
        <dbReference type="Google" id="ProtNLM"/>
    </source>
</evidence>